<dbReference type="RefSeq" id="XP_009523743.1">
    <property type="nucleotide sequence ID" value="XM_009525448.1"/>
</dbReference>
<feature type="compositionally biased region" description="Acidic residues" evidence="1">
    <location>
        <begin position="111"/>
        <end position="120"/>
    </location>
</feature>
<organism evidence="3 4">
    <name type="scientific">Phytophthora sojae (strain P6497)</name>
    <name type="common">Soybean stem and root rot agent</name>
    <name type="synonym">Phytophthora megasperma f. sp. glycines</name>
    <dbReference type="NCBI Taxonomy" id="1094619"/>
    <lineage>
        <taxon>Eukaryota</taxon>
        <taxon>Sar</taxon>
        <taxon>Stramenopiles</taxon>
        <taxon>Oomycota</taxon>
        <taxon>Peronosporomycetes</taxon>
        <taxon>Peronosporales</taxon>
        <taxon>Peronosporaceae</taxon>
        <taxon>Phytophthora</taxon>
    </lineage>
</organism>
<dbReference type="InParanoid" id="G4Z6X1"/>
<name>G4Z6X1_PHYSP</name>
<dbReference type="OMA" id="NYHAVND"/>
<feature type="region of interest" description="Disordered" evidence="1">
    <location>
        <begin position="95"/>
        <end position="120"/>
    </location>
</feature>
<sequence length="120" mass="13561">MASVRAKLEEDYWSEVEFVPPGITGLAQPMGVSVMRSFKSRCRRLYVNYHINQPPRQPGVFFMTQIVLSAWESIEEKRIARGFVKAGLVPIGPREADGTFRVPEPTSESVSVEEEESETE</sequence>
<dbReference type="AlphaFoldDB" id="G4Z6X1"/>
<evidence type="ECO:0000313" key="4">
    <source>
        <dbReference type="Proteomes" id="UP000002640"/>
    </source>
</evidence>
<dbReference type="InterPro" id="IPR004875">
    <property type="entry name" value="DDE_SF_endonuclease_dom"/>
</dbReference>
<gene>
    <name evidence="3" type="ORF">PHYSODRAFT_298937</name>
</gene>
<dbReference type="SMR" id="G4Z6X1"/>
<keyword evidence="4" id="KW-1185">Reference proteome</keyword>
<evidence type="ECO:0000256" key="1">
    <source>
        <dbReference type="SAM" id="MobiDB-lite"/>
    </source>
</evidence>
<dbReference type="GeneID" id="20641673"/>
<protein>
    <recommendedName>
        <fullName evidence="2">DDE-1 domain-containing protein</fullName>
    </recommendedName>
</protein>
<evidence type="ECO:0000313" key="3">
    <source>
        <dbReference type="EMBL" id="EGZ21026.1"/>
    </source>
</evidence>
<dbReference type="GO" id="GO:0003676">
    <property type="term" value="F:nucleic acid binding"/>
    <property type="evidence" value="ECO:0007669"/>
    <property type="project" value="InterPro"/>
</dbReference>
<proteinExistence type="predicted"/>
<dbReference type="EMBL" id="JH159153">
    <property type="protein sequence ID" value="EGZ21026.1"/>
    <property type="molecule type" value="Genomic_DNA"/>
</dbReference>
<dbReference type="Pfam" id="PF03184">
    <property type="entry name" value="DDE_1"/>
    <property type="match status" value="1"/>
</dbReference>
<feature type="domain" description="DDE-1" evidence="2">
    <location>
        <begin position="16"/>
        <end position="83"/>
    </location>
</feature>
<reference evidence="3 4" key="1">
    <citation type="journal article" date="2006" name="Science">
        <title>Phytophthora genome sequences uncover evolutionary origins and mechanisms of pathogenesis.</title>
        <authorList>
            <person name="Tyler B.M."/>
            <person name="Tripathy S."/>
            <person name="Zhang X."/>
            <person name="Dehal P."/>
            <person name="Jiang R.H."/>
            <person name="Aerts A."/>
            <person name="Arredondo F.D."/>
            <person name="Baxter L."/>
            <person name="Bensasson D."/>
            <person name="Beynon J.L."/>
            <person name="Chapman J."/>
            <person name="Damasceno C.M."/>
            <person name="Dorrance A.E."/>
            <person name="Dou D."/>
            <person name="Dickerman A.W."/>
            <person name="Dubchak I.L."/>
            <person name="Garbelotto M."/>
            <person name="Gijzen M."/>
            <person name="Gordon S.G."/>
            <person name="Govers F."/>
            <person name="Grunwald N.J."/>
            <person name="Huang W."/>
            <person name="Ivors K.L."/>
            <person name="Jones R.W."/>
            <person name="Kamoun S."/>
            <person name="Krampis K."/>
            <person name="Lamour K.H."/>
            <person name="Lee M.K."/>
            <person name="McDonald W.H."/>
            <person name="Medina M."/>
            <person name="Meijer H.J."/>
            <person name="Nordberg E.K."/>
            <person name="Maclean D.J."/>
            <person name="Ospina-Giraldo M.D."/>
            <person name="Morris P.F."/>
            <person name="Phuntumart V."/>
            <person name="Putnam N.H."/>
            <person name="Rash S."/>
            <person name="Rose J.K."/>
            <person name="Sakihama Y."/>
            <person name="Salamov A.A."/>
            <person name="Savidor A."/>
            <person name="Scheuring C.F."/>
            <person name="Smith B.M."/>
            <person name="Sobral B.W."/>
            <person name="Terry A."/>
            <person name="Torto-Alalibo T.A."/>
            <person name="Win J."/>
            <person name="Xu Z."/>
            <person name="Zhang H."/>
            <person name="Grigoriev I.V."/>
            <person name="Rokhsar D.S."/>
            <person name="Boore J.L."/>
        </authorList>
    </citation>
    <scope>NUCLEOTIDE SEQUENCE [LARGE SCALE GENOMIC DNA]</scope>
    <source>
        <strain evidence="3 4">P6497</strain>
    </source>
</reference>
<dbReference type="Proteomes" id="UP000002640">
    <property type="component" value="Unassembled WGS sequence"/>
</dbReference>
<accession>G4Z6X1</accession>
<dbReference type="KEGG" id="psoj:PHYSODRAFT_298937"/>
<evidence type="ECO:0000259" key="2">
    <source>
        <dbReference type="Pfam" id="PF03184"/>
    </source>
</evidence>